<gene>
    <name evidence="2" type="ORF">PAM7971_01593</name>
</gene>
<dbReference type="Pfam" id="PF08410">
    <property type="entry name" value="DUF1737"/>
    <property type="match status" value="1"/>
</dbReference>
<accession>A0A1Y5SBA2</accession>
<dbReference type="AlphaFoldDB" id="A0A1Y5SBA2"/>
<dbReference type="InterPro" id="IPR013619">
    <property type="entry name" value="DUF1737"/>
</dbReference>
<dbReference type="STRING" id="658057.SAMN04488032_10341"/>
<sequence length="67" mass="7340">MKAYRLLTADDTSDFCHKVTEALSKGWELYGDPAYAYDAANGTMRCAQAVTKDADGDYSRDIKLGAL</sequence>
<protein>
    <recommendedName>
        <fullName evidence="1">DUF1737 domain-containing protein</fullName>
    </recommendedName>
</protein>
<name>A0A1Y5SBA2_9RHOB</name>
<dbReference type="Proteomes" id="UP000193307">
    <property type="component" value="Unassembled WGS sequence"/>
</dbReference>
<evidence type="ECO:0000259" key="1">
    <source>
        <dbReference type="Pfam" id="PF08410"/>
    </source>
</evidence>
<dbReference type="RefSeq" id="WP_085848483.1">
    <property type="nucleotide sequence ID" value="NZ_FNZV01000003.1"/>
</dbReference>
<reference evidence="2 3" key="1">
    <citation type="submission" date="2017-03" db="EMBL/GenBank/DDBJ databases">
        <authorList>
            <person name="Afonso C.L."/>
            <person name="Miller P.J."/>
            <person name="Scott M.A."/>
            <person name="Spackman E."/>
            <person name="Goraichik I."/>
            <person name="Dimitrov K.M."/>
            <person name="Suarez D.L."/>
            <person name="Swayne D.E."/>
        </authorList>
    </citation>
    <scope>NUCLEOTIDE SEQUENCE [LARGE SCALE GENOMIC DNA]</scope>
    <source>
        <strain evidence="2 3">CECT 7971</strain>
    </source>
</reference>
<evidence type="ECO:0000313" key="3">
    <source>
        <dbReference type="Proteomes" id="UP000193307"/>
    </source>
</evidence>
<evidence type="ECO:0000313" key="2">
    <source>
        <dbReference type="EMBL" id="SLN36842.1"/>
    </source>
</evidence>
<dbReference type="EMBL" id="FWFW01000004">
    <property type="protein sequence ID" value="SLN36842.1"/>
    <property type="molecule type" value="Genomic_DNA"/>
</dbReference>
<dbReference type="OrthoDB" id="9809803at2"/>
<organism evidence="2 3">
    <name type="scientific">Pacificibacter marinus</name>
    <dbReference type="NCBI Taxonomy" id="658057"/>
    <lineage>
        <taxon>Bacteria</taxon>
        <taxon>Pseudomonadati</taxon>
        <taxon>Pseudomonadota</taxon>
        <taxon>Alphaproteobacteria</taxon>
        <taxon>Rhodobacterales</taxon>
        <taxon>Roseobacteraceae</taxon>
        <taxon>Pacificibacter</taxon>
    </lineage>
</organism>
<keyword evidence="3" id="KW-1185">Reference proteome</keyword>
<proteinExistence type="predicted"/>
<feature type="domain" description="DUF1737" evidence="1">
    <location>
        <begin position="1"/>
        <end position="53"/>
    </location>
</feature>